<accession>A0A3M6WS62</accession>
<dbReference type="SUPFAM" id="SSF46689">
    <property type="entry name" value="Homeodomain-like"/>
    <property type="match status" value="1"/>
</dbReference>
<dbReference type="Gene3D" id="1.10.10.10">
    <property type="entry name" value="Winged helix-like DNA-binding domain superfamily/Winged helix DNA-binding domain"/>
    <property type="match status" value="1"/>
</dbReference>
<dbReference type="OrthoDB" id="3642124at2759"/>
<feature type="region of interest" description="Disordered" evidence="1">
    <location>
        <begin position="506"/>
        <end position="525"/>
    </location>
</feature>
<protein>
    <submittedName>
        <fullName evidence="3">Uncharacterized protein</fullName>
    </submittedName>
</protein>
<feature type="signal peptide" evidence="2">
    <location>
        <begin position="1"/>
        <end position="19"/>
    </location>
</feature>
<name>A0A3M6WS62_HORWE</name>
<evidence type="ECO:0000313" key="4">
    <source>
        <dbReference type="Proteomes" id="UP000281245"/>
    </source>
</evidence>
<sequence>MNVRFCYIHCFLHLLSVLAHKMAPRNRARPPPAAPMHPMHLQQAQQSRAALPNLRQTPDRQRTRRTSSPDPLETKAASEQLPDKASSPTGQHGSFSNSTAARHYGPPTVTPNWSPPRTYHDTPQQGDRAGERSPVTADSSSALPPTTTNTPAPPPAFLSEPNGPLHYTAFTCSGSDIDLNSVTSTQTSGFSVVDRKIYEKPLYIIPTANAVALCLHTKQWLLDQFRHPDLSAPNILRVDSQNLHELSRMSIGHLVIVQDSIFLDQHPEILGTILAVSVPRDPNLRLFYTILPIAPLLRHLSHNNCLEETVKRIPPGSKHHTRLFHFLTETFLTSTTPPHHPDYTAAEQITDYCPSILDPSTAFSRLESNETLYFATSGVSEPLDLSKDRYTHFLHPAESSLAADLKLACSAYLLLKRRFFQAFWKECIAHKGRIGAAGAGSRVRSEHAHEVWLVEEMKWKVSRARRLVVGWRILGFLDERRFLPWLREGGMLEKVGRTEVEEDEMVVVDEQTSSGQGRERGERRA</sequence>
<dbReference type="EMBL" id="QWIJ01000517">
    <property type="protein sequence ID" value="RMX81425.1"/>
    <property type="molecule type" value="Genomic_DNA"/>
</dbReference>
<evidence type="ECO:0000313" key="3">
    <source>
        <dbReference type="EMBL" id="RMX81425.1"/>
    </source>
</evidence>
<feature type="region of interest" description="Disordered" evidence="1">
    <location>
        <begin position="25"/>
        <end position="161"/>
    </location>
</feature>
<dbReference type="VEuPathDB" id="FungiDB:BTJ68_14190"/>
<keyword evidence="2" id="KW-0732">Signal</keyword>
<proteinExistence type="predicted"/>
<dbReference type="InterPro" id="IPR009057">
    <property type="entry name" value="Homeodomain-like_sf"/>
</dbReference>
<evidence type="ECO:0000256" key="2">
    <source>
        <dbReference type="SAM" id="SignalP"/>
    </source>
</evidence>
<dbReference type="Proteomes" id="UP000281245">
    <property type="component" value="Unassembled WGS sequence"/>
</dbReference>
<feature type="chain" id="PRO_5018193529" evidence="2">
    <location>
        <begin position="20"/>
        <end position="525"/>
    </location>
</feature>
<organism evidence="3 4">
    <name type="scientific">Hortaea werneckii</name>
    <name type="common">Black yeast</name>
    <name type="synonym">Cladosporium werneckii</name>
    <dbReference type="NCBI Taxonomy" id="91943"/>
    <lineage>
        <taxon>Eukaryota</taxon>
        <taxon>Fungi</taxon>
        <taxon>Dikarya</taxon>
        <taxon>Ascomycota</taxon>
        <taxon>Pezizomycotina</taxon>
        <taxon>Dothideomycetes</taxon>
        <taxon>Dothideomycetidae</taxon>
        <taxon>Mycosphaerellales</taxon>
        <taxon>Teratosphaeriaceae</taxon>
        <taxon>Hortaea</taxon>
    </lineage>
</organism>
<dbReference type="InterPro" id="IPR036388">
    <property type="entry name" value="WH-like_DNA-bd_sf"/>
</dbReference>
<comment type="caution">
    <text evidence="3">The sequence shown here is derived from an EMBL/GenBank/DDBJ whole genome shotgun (WGS) entry which is preliminary data.</text>
</comment>
<evidence type="ECO:0000256" key="1">
    <source>
        <dbReference type="SAM" id="MobiDB-lite"/>
    </source>
</evidence>
<gene>
    <name evidence="3" type="ORF">D0869_06819</name>
</gene>
<reference evidence="3 4" key="1">
    <citation type="journal article" date="2018" name="BMC Genomics">
        <title>Genomic evidence for intraspecific hybridization in a clonal and extremely halotolerant yeast.</title>
        <authorList>
            <person name="Gostincar C."/>
            <person name="Stajich J.E."/>
            <person name="Zupancic J."/>
            <person name="Zalar P."/>
            <person name="Gunde-Cimerman N."/>
        </authorList>
    </citation>
    <scope>NUCLEOTIDE SEQUENCE [LARGE SCALE GENOMIC DNA]</scope>
    <source>
        <strain evidence="3 4">EXF-6656</strain>
    </source>
</reference>
<dbReference type="AlphaFoldDB" id="A0A3M6WS62"/>
<feature type="compositionally biased region" description="Polar residues" evidence="1">
    <location>
        <begin position="86"/>
        <end position="100"/>
    </location>
</feature>